<accession>A0AAD9GST6</accession>
<protein>
    <submittedName>
        <fullName evidence="1">Uncharacterized protein</fullName>
    </submittedName>
</protein>
<sequence>MAVGQGLVRHLNGDIYAAGLIALASTAGRDNLCDLYRASMSWPAEQGMRKLGIRTSAAIELRPVRRHDGSYTGGSSAVETTSTIEVGFSTVIDE</sequence>
<keyword evidence="2" id="KW-1185">Reference proteome</keyword>
<organism evidence="1 2">
    <name type="scientific">Phytophthora citrophthora</name>
    <dbReference type="NCBI Taxonomy" id="4793"/>
    <lineage>
        <taxon>Eukaryota</taxon>
        <taxon>Sar</taxon>
        <taxon>Stramenopiles</taxon>
        <taxon>Oomycota</taxon>
        <taxon>Peronosporomycetes</taxon>
        <taxon>Peronosporales</taxon>
        <taxon>Peronosporaceae</taxon>
        <taxon>Phytophthora</taxon>
    </lineage>
</organism>
<comment type="caution">
    <text evidence="1">The sequence shown here is derived from an EMBL/GenBank/DDBJ whole genome shotgun (WGS) entry which is preliminary data.</text>
</comment>
<dbReference type="EMBL" id="JASMQC010000006">
    <property type="protein sequence ID" value="KAK1944444.1"/>
    <property type="molecule type" value="Genomic_DNA"/>
</dbReference>
<evidence type="ECO:0000313" key="1">
    <source>
        <dbReference type="EMBL" id="KAK1944444.1"/>
    </source>
</evidence>
<name>A0AAD9GST6_9STRA</name>
<dbReference type="AlphaFoldDB" id="A0AAD9GST6"/>
<evidence type="ECO:0000313" key="2">
    <source>
        <dbReference type="Proteomes" id="UP001259832"/>
    </source>
</evidence>
<proteinExistence type="predicted"/>
<gene>
    <name evidence="1" type="ORF">P3T76_004356</name>
</gene>
<reference evidence="1" key="1">
    <citation type="submission" date="2023-08" db="EMBL/GenBank/DDBJ databases">
        <title>Reference Genome Resource for the Citrus Pathogen Phytophthora citrophthora.</title>
        <authorList>
            <person name="Moller H."/>
            <person name="Coetzee B."/>
            <person name="Rose L.J."/>
            <person name="Van Niekerk J.M."/>
        </authorList>
    </citation>
    <scope>NUCLEOTIDE SEQUENCE</scope>
    <source>
        <strain evidence="1">STE-U-9442</strain>
    </source>
</reference>
<dbReference type="Proteomes" id="UP001259832">
    <property type="component" value="Unassembled WGS sequence"/>
</dbReference>